<evidence type="ECO:0000256" key="7">
    <source>
        <dbReference type="ARBA" id="ARBA00023134"/>
    </source>
</evidence>
<dbReference type="Pfam" id="PF02492">
    <property type="entry name" value="cobW"/>
    <property type="match status" value="1"/>
</dbReference>
<dbReference type="InterPro" id="IPR003495">
    <property type="entry name" value="CobW/HypB/UreG_nucleotide-bd"/>
</dbReference>
<keyword evidence="5" id="KW-0378">Hydrolase</keyword>
<dbReference type="HOGENOM" id="CLU_056148_0_0_11"/>
<dbReference type="InterPro" id="IPR004392">
    <property type="entry name" value="Hyd_mat_HypB"/>
</dbReference>
<feature type="compositionally biased region" description="Basic and acidic residues" evidence="8">
    <location>
        <begin position="1"/>
        <end position="15"/>
    </location>
</feature>
<dbReference type="Proteomes" id="UP000007809">
    <property type="component" value="Chromosome"/>
</dbReference>
<dbReference type="OrthoDB" id="9802035at2"/>
<accession>F4CS09</accession>
<dbReference type="SUPFAM" id="SSF52540">
    <property type="entry name" value="P-loop containing nucleoside triphosphate hydrolases"/>
    <property type="match status" value="1"/>
</dbReference>
<feature type="region of interest" description="Disordered" evidence="8">
    <location>
        <begin position="1"/>
        <end position="33"/>
    </location>
</feature>
<evidence type="ECO:0000256" key="3">
    <source>
        <dbReference type="ARBA" id="ARBA00022723"/>
    </source>
</evidence>
<keyword evidence="6" id="KW-0862">Zinc</keyword>
<evidence type="ECO:0000313" key="11">
    <source>
        <dbReference type="Proteomes" id="UP000007809"/>
    </source>
</evidence>
<comment type="similarity">
    <text evidence="1">Belongs to the SIMIBI class G3E GTPase family. HypB/HupM subfamily.</text>
</comment>
<dbReference type="eggNOG" id="COG0378">
    <property type="taxonomic scope" value="Bacteria"/>
</dbReference>
<dbReference type="PANTHER" id="PTHR30134">
    <property type="entry name" value="HYDROGENASE PROTEIN ASSEMBLY PROTEIN, NICKEL CHAPERONE"/>
    <property type="match status" value="1"/>
</dbReference>
<evidence type="ECO:0000256" key="6">
    <source>
        <dbReference type="ARBA" id="ARBA00022833"/>
    </source>
</evidence>
<dbReference type="Gene3D" id="3.40.50.300">
    <property type="entry name" value="P-loop containing nucleotide triphosphate hydrolases"/>
    <property type="match status" value="1"/>
</dbReference>
<dbReference type="EMBL" id="CP002593">
    <property type="protein sequence ID" value="AEA28453.1"/>
    <property type="molecule type" value="Genomic_DNA"/>
</dbReference>
<gene>
    <name evidence="10" type="ordered locus">Psed_6357</name>
</gene>
<dbReference type="InterPro" id="IPR027417">
    <property type="entry name" value="P-loop_NTPase"/>
</dbReference>
<organism evidence="10 11">
    <name type="scientific">Pseudonocardia dioxanivorans (strain ATCC 55486 / DSM 44775 / JCM 13855 / CB1190)</name>
    <dbReference type="NCBI Taxonomy" id="675635"/>
    <lineage>
        <taxon>Bacteria</taxon>
        <taxon>Bacillati</taxon>
        <taxon>Actinomycetota</taxon>
        <taxon>Actinomycetes</taxon>
        <taxon>Pseudonocardiales</taxon>
        <taxon>Pseudonocardiaceae</taxon>
        <taxon>Pseudonocardia</taxon>
    </lineage>
</organism>
<keyword evidence="4" id="KW-0547">Nucleotide-binding</keyword>
<dbReference type="GO" id="GO:0003924">
    <property type="term" value="F:GTPase activity"/>
    <property type="evidence" value="ECO:0007669"/>
    <property type="project" value="InterPro"/>
</dbReference>
<dbReference type="AlphaFoldDB" id="F4CS09"/>
<evidence type="ECO:0000256" key="5">
    <source>
        <dbReference type="ARBA" id="ARBA00022801"/>
    </source>
</evidence>
<dbReference type="GO" id="GO:0051604">
    <property type="term" value="P:protein maturation"/>
    <property type="evidence" value="ECO:0007669"/>
    <property type="project" value="InterPro"/>
</dbReference>
<dbReference type="GO" id="GO:0016151">
    <property type="term" value="F:nickel cation binding"/>
    <property type="evidence" value="ECO:0007669"/>
    <property type="project" value="InterPro"/>
</dbReference>
<evidence type="ECO:0000256" key="4">
    <source>
        <dbReference type="ARBA" id="ARBA00022741"/>
    </source>
</evidence>
<dbReference type="NCBIfam" id="TIGR00073">
    <property type="entry name" value="hypB"/>
    <property type="match status" value="1"/>
</dbReference>
<protein>
    <submittedName>
        <fullName evidence="10">Hydrogenase accessory protein HypB</fullName>
    </submittedName>
</protein>
<keyword evidence="11" id="KW-1185">Reference proteome</keyword>
<dbReference type="KEGG" id="pdx:Psed_6357"/>
<evidence type="ECO:0000256" key="2">
    <source>
        <dbReference type="ARBA" id="ARBA00022596"/>
    </source>
</evidence>
<dbReference type="STRING" id="675635.Psed_6357"/>
<keyword evidence="7" id="KW-0342">GTP-binding</keyword>
<feature type="compositionally biased region" description="Basic and acidic residues" evidence="8">
    <location>
        <begin position="22"/>
        <end position="33"/>
    </location>
</feature>
<dbReference type="RefSeq" id="WP_013678337.1">
    <property type="nucleotide sequence ID" value="NC_015312.1"/>
</dbReference>
<reference evidence="10 11" key="1">
    <citation type="journal article" date="2011" name="J. Bacteriol.">
        <title>Genome sequence of the 1,4-dioxane-degrading Pseudonocardia dioxanivorans strain CB1190.</title>
        <authorList>
            <person name="Sales C.M."/>
            <person name="Mahendra S."/>
            <person name="Grostern A."/>
            <person name="Parales R.E."/>
            <person name="Goodwin L.A."/>
            <person name="Woyke T."/>
            <person name="Nolan M."/>
            <person name="Lapidus A."/>
            <person name="Chertkov O."/>
            <person name="Ovchinnikova G."/>
            <person name="Sczyrba A."/>
            <person name="Alvarez-Cohen L."/>
        </authorList>
    </citation>
    <scope>NUCLEOTIDE SEQUENCE [LARGE SCALE GENOMIC DNA]</scope>
    <source>
        <strain evidence="11">ATCC 55486 / DSM 44775 / JCM 13855 / CB1190</strain>
    </source>
</reference>
<evidence type="ECO:0000256" key="8">
    <source>
        <dbReference type="SAM" id="MobiDB-lite"/>
    </source>
</evidence>
<keyword evidence="3" id="KW-0479">Metal-binding</keyword>
<feature type="domain" description="CobW/HypB/UreG nucleotide-binding" evidence="9">
    <location>
        <begin position="68"/>
        <end position="231"/>
    </location>
</feature>
<evidence type="ECO:0000256" key="1">
    <source>
        <dbReference type="ARBA" id="ARBA00006211"/>
    </source>
</evidence>
<dbReference type="GO" id="GO:0008270">
    <property type="term" value="F:zinc ion binding"/>
    <property type="evidence" value="ECO:0007669"/>
    <property type="project" value="TreeGrafter"/>
</dbReference>
<evidence type="ECO:0000259" key="9">
    <source>
        <dbReference type="Pfam" id="PF02492"/>
    </source>
</evidence>
<dbReference type="GO" id="GO:0005525">
    <property type="term" value="F:GTP binding"/>
    <property type="evidence" value="ECO:0007669"/>
    <property type="project" value="UniProtKB-KW"/>
</dbReference>
<evidence type="ECO:0000313" key="10">
    <source>
        <dbReference type="EMBL" id="AEA28453.1"/>
    </source>
</evidence>
<dbReference type="PANTHER" id="PTHR30134:SF2">
    <property type="entry name" value="HYDROGENASE MATURATION FACTOR HYPB"/>
    <property type="match status" value="1"/>
</dbReference>
<proteinExistence type="inferred from homology"/>
<keyword evidence="2" id="KW-0533">Nickel</keyword>
<sequence>MGRFHRHDDGHEHGQGHGHGHGHSDLGDHSGYRTGGERIEVLERIFDENDHTAAANRADFDSAGVTAINVMSSPGAGKTSLLAAALRILTETRVGIVEGDIETSIDADRLSGLGATISLLNTANGFGGECHLDAPMVRSALSKLDLTALDLLLIENVGNLVCPAEFSVGEHARAMVYSVTEGEEKPLKYPVMFRSADLILVNKVDLLPHLDYDIDIFFRNLRAVNPTAAVLETSTRTGRGVADFCDWLRTRCTPDPEGSAAARGDTTARSQP</sequence>
<name>F4CS09_PSEUX</name>